<evidence type="ECO:0000256" key="1">
    <source>
        <dbReference type="SAM" id="Coils"/>
    </source>
</evidence>
<keyword evidence="3" id="KW-1133">Transmembrane helix</keyword>
<sequence length="126" mass="14962">MKTPSYKNDVKSMSKNSDEKKERNDKKPDKDYSMLLVKGIIAVCIFSLLITIYNQKREISALNSIYKDVEYEYKEKEEELKELKKELKMVDSHEFIEKQAREKLKMVKPNEKVYVDTSKTNKEKTN</sequence>
<dbReference type="Proteomes" id="UP000005244">
    <property type="component" value="Unassembled WGS sequence"/>
</dbReference>
<feature type="region of interest" description="Disordered" evidence="2">
    <location>
        <begin position="1"/>
        <end position="28"/>
    </location>
</feature>
<keyword evidence="4" id="KW-0132">Cell division</keyword>
<protein>
    <submittedName>
        <fullName evidence="4">Putative cell division protein FtsL</fullName>
    </submittedName>
</protein>
<accession>J6H9I0</accession>
<gene>
    <name evidence="4" type="ORF">HMPREF1143_0144</name>
</gene>
<dbReference type="GO" id="GO:0051301">
    <property type="term" value="P:cell division"/>
    <property type="evidence" value="ECO:0007669"/>
    <property type="project" value="UniProtKB-KW"/>
</dbReference>
<reference evidence="4 5" key="1">
    <citation type="submission" date="2012-07" db="EMBL/GenBank/DDBJ databases">
        <authorList>
            <person name="Durkin A.S."/>
            <person name="McCorrison J."/>
            <person name="Torralba M."/>
            <person name="Gillis M."/>
            <person name="Methe B."/>
            <person name="Sutton G."/>
            <person name="Nelson K.E."/>
        </authorList>
    </citation>
    <scope>NUCLEOTIDE SEQUENCE [LARGE SCALE GENOMIC DNA]</scope>
    <source>
        <strain evidence="4 5">OBRC8</strain>
    </source>
</reference>
<name>J6H9I0_9FIRM</name>
<comment type="caution">
    <text evidence="4">The sequence shown here is derived from an EMBL/GenBank/DDBJ whole genome shotgun (WGS) entry which is preliminary data.</text>
</comment>
<keyword evidence="1" id="KW-0175">Coiled coil</keyword>
<feature type="compositionally biased region" description="Basic and acidic residues" evidence="2">
    <location>
        <begin position="8"/>
        <end position="28"/>
    </location>
</feature>
<organism evidence="4 5">
    <name type="scientific">Peptoanaerobacter stomatis</name>
    <dbReference type="NCBI Taxonomy" id="796937"/>
    <lineage>
        <taxon>Bacteria</taxon>
        <taxon>Bacillati</taxon>
        <taxon>Bacillota</taxon>
        <taxon>Clostridia</taxon>
        <taxon>Peptostreptococcales</taxon>
        <taxon>Filifactoraceae</taxon>
        <taxon>Peptoanaerobacter</taxon>
    </lineage>
</organism>
<dbReference type="EMBL" id="ALNK01000040">
    <property type="protein sequence ID" value="EJU19553.1"/>
    <property type="molecule type" value="Genomic_DNA"/>
</dbReference>
<feature type="coiled-coil region" evidence="1">
    <location>
        <begin position="59"/>
        <end position="93"/>
    </location>
</feature>
<dbReference type="AlphaFoldDB" id="J6H9I0"/>
<keyword evidence="3" id="KW-0812">Transmembrane</keyword>
<keyword evidence="3" id="KW-0472">Membrane</keyword>
<dbReference type="Pfam" id="PF04977">
    <property type="entry name" value="DivIC"/>
    <property type="match status" value="1"/>
</dbReference>
<evidence type="ECO:0000313" key="4">
    <source>
        <dbReference type="EMBL" id="EJU19553.1"/>
    </source>
</evidence>
<dbReference type="InterPro" id="IPR007060">
    <property type="entry name" value="FtsL/DivIC"/>
</dbReference>
<keyword evidence="4" id="KW-0131">Cell cycle</keyword>
<evidence type="ECO:0000256" key="2">
    <source>
        <dbReference type="SAM" id="MobiDB-lite"/>
    </source>
</evidence>
<keyword evidence="5" id="KW-1185">Reference proteome</keyword>
<evidence type="ECO:0000256" key="3">
    <source>
        <dbReference type="SAM" id="Phobius"/>
    </source>
</evidence>
<evidence type="ECO:0000313" key="5">
    <source>
        <dbReference type="Proteomes" id="UP000005244"/>
    </source>
</evidence>
<proteinExistence type="predicted"/>
<feature type="transmembrane region" description="Helical" evidence="3">
    <location>
        <begin position="32"/>
        <end position="53"/>
    </location>
</feature>
<dbReference type="RefSeq" id="WP_009531812.1">
    <property type="nucleotide sequence ID" value="NZ_ALNK01000040.1"/>
</dbReference>
<dbReference type="PATRIC" id="fig|796941.3.peg.2229"/>